<name>A0A9Q3BUD5_9BASI</name>
<gene>
    <name evidence="1" type="ORF">O181_010685</name>
</gene>
<dbReference type="CDD" id="cd09272">
    <property type="entry name" value="RNase_HI_RT_Ty1"/>
    <property type="match status" value="1"/>
</dbReference>
<evidence type="ECO:0000313" key="2">
    <source>
        <dbReference type="Proteomes" id="UP000765509"/>
    </source>
</evidence>
<sequence>MSNIKPVTTPLIPWEHLQSSNSEEQSTFDSLVIKYRSAIVRMNYLRMATRPSLSCAISALSQYLEAPGIQNWRIFLHAIKYMKEIQDVGLFYCHANCKGIVSYSNADWGNCKETCQSISGYLDSLNGNLVLWKEKKRPLVSISTAETEYKSVCDIVSEFQWL</sequence>
<evidence type="ECO:0000313" key="1">
    <source>
        <dbReference type="EMBL" id="MBW0470970.1"/>
    </source>
</evidence>
<accession>A0A9Q3BUD5</accession>
<dbReference type="EMBL" id="AVOT02002616">
    <property type="protein sequence ID" value="MBW0470970.1"/>
    <property type="molecule type" value="Genomic_DNA"/>
</dbReference>
<keyword evidence="2" id="KW-1185">Reference proteome</keyword>
<dbReference type="PANTHER" id="PTHR11439:SF463">
    <property type="entry name" value="REVERSE TRANSCRIPTASE TY1_COPIA-TYPE DOMAIN-CONTAINING PROTEIN"/>
    <property type="match status" value="1"/>
</dbReference>
<dbReference type="Proteomes" id="UP000765509">
    <property type="component" value="Unassembled WGS sequence"/>
</dbReference>
<dbReference type="PANTHER" id="PTHR11439">
    <property type="entry name" value="GAG-POL-RELATED RETROTRANSPOSON"/>
    <property type="match status" value="1"/>
</dbReference>
<dbReference type="OrthoDB" id="3344688at2759"/>
<reference evidence="1" key="1">
    <citation type="submission" date="2021-03" db="EMBL/GenBank/DDBJ databases">
        <title>Draft genome sequence of rust myrtle Austropuccinia psidii MF-1, a brazilian biotype.</title>
        <authorList>
            <person name="Quecine M.C."/>
            <person name="Pachon D.M.R."/>
            <person name="Bonatelli M.L."/>
            <person name="Correr F.H."/>
            <person name="Franceschini L.M."/>
            <person name="Leite T.F."/>
            <person name="Margarido G.R.A."/>
            <person name="Almeida C.A."/>
            <person name="Ferrarezi J.A."/>
            <person name="Labate C.A."/>
        </authorList>
    </citation>
    <scope>NUCLEOTIDE SEQUENCE</scope>
    <source>
        <strain evidence="1">MF-1</strain>
    </source>
</reference>
<comment type="caution">
    <text evidence="1">The sequence shown here is derived from an EMBL/GenBank/DDBJ whole genome shotgun (WGS) entry which is preliminary data.</text>
</comment>
<organism evidence="1 2">
    <name type="scientific">Austropuccinia psidii MF-1</name>
    <dbReference type="NCBI Taxonomy" id="1389203"/>
    <lineage>
        <taxon>Eukaryota</taxon>
        <taxon>Fungi</taxon>
        <taxon>Dikarya</taxon>
        <taxon>Basidiomycota</taxon>
        <taxon>Pucciniomycotina</taxon>
        <taxon>Pucciniomycetes</taxon>
        <taxon>Pucciniales</taxon>
        <taxon>Sphaerophragmiaceae</taxon>
        <taxon>Austropuccinia</taxon>
    </lineage>
</organism>
<proteinExistence type="predicted"/>
<dbReference type="AlphaFoldDB" id="A0A9Q3BUD5"/>
<protein>
    <submittedName>
        <fullName evidence="1">Uncharacterized protein</fullName>
    </submittedName>
</protein>